<dbReference type="PANTHER" id="PTHR35371">
    <property type="entry name" value="INNER MEMBRANE PROTEIN"/>
    <property type="match status" value="1"/>
</dbReference>
<evidence type="ECO:0000256" key="1">
    <source>
        <dbReference type="ARBA" id="ARBA00004370"/>
    </source>
</evidence>
<evidence type="ECO:0000256" key="4">
    <source>
        <dbReference type="ARBA" id="ARBA00023136"/>
    </source>
</evidence>
<dbReference type="SUPFAM" id="SSF161084">
    <property type="entry name" value="MAPEG domain-like"/>
    <property type="match status" value="1"/>
</dbReference>
<gene>
    <name evidence="6" type="primary">SLC5A8_0</name>
    <name evidence="6" type="ORF">g.72194</name>
</gene>
<comment type="subcellular location">
    <subcellularLocation>
        <location evidence="1">Membrane</location>
    </subcellularLocation>
</comment>
<sequence>MTKLSPKAVTLTLIALSPVCFLATAAMQQAPLVENYVLPILLHFFLRKDIPFVMIGIIFVWTYVMTASLSVIAQSAGLKDGYDNNEPRLYKSILKGTLGRVIAAHQVALESSPVFFTAVVIATLNKVPLKYRSSFSVIYTILRILHTITYILDFDVARAVIHTMALSCVGWLFAFALIPQFESNYSTVTEVVTLFKSVSDESMLNF</sequence>
<evidence type="ECO:0000256" key="2">
    <source>
        <dbReference type="ARBA" id="ARBA00022692"/>
    </source>
</evidence>
<dbReference type="InterPro" id="IPR001129">
    <property type="entry name" value="Membr-assoc_MAPEG"/>
</dbReference>
<dbReference type="InterPro" id="IPR023352">
    <property type="entry name" value="MAPEG-like_dom_sf"/>
</dbReference>
<evidence type="ECO:0000256" key="3">
    <source>
        <dbReference type="ARBA" id="ARBA00022989"/>
    </source>
</evidence>
<dbReference type="EMBL" id="GDJX01008252">
    <property type="protein sequence ID" value="JAT59684.1"/>
    <property type="molecule type" value="Transcribed_RNA"/>
</dbReference>
<dbReference type="Gene3D" id="1.20.120.550">
    <property type="entry name" value="Membrane associated eicosanoid/glutathione metabolism-like domain"/>
    <property type="match status" value="1"/>
</dbReference>
<dbReference type="PANTHER" id="PTHR35371:SF1">
    <property type="entry name" value="BLR7753 PROTEIN"/>
    <property type="match status" value="1"/>
</dbReference>
<evidence type="ECO:0000256" key="5">
    <source>
        <dbReference type="SAM" id="Phobius"/>
    </source>
</evidence>
<name>A0A1D1YYH2_9ARAE</name>
<dbReference type="Pfam" id="PF01124">
    <property type="entry name" value="MAPEG"/>
    <property type="match status" value="1"/>
</dbReference>
<feature type="transmembrane region" description="Helical" evidence="5">
    <location>
        <begin position="159"/>
        <end position="178"/>
    </location>
</feature>
<dbReference type="AlphaFoldDB" id="A0A1D1YYH2"/>
<organism evidence="6">
    <name type="scientific">Anthurium amnicola</name>
    <dbReference type="NCBI Taxonomy" id="1678845"/>
    <lineage>
        <taxon>Eukaryota</taxon>
        <taxon>Viridiplantae</taxon>
        <taxon>Streptophyta</taxon>
        <taxon>Embryophyta</taxon>
        <taxon>Tracheophyta</taxon>
        <taxon>Spermatophyta</taxon>
        <taxon>Magnoliopsida</taxon>
        <taxon>Liliopsida</taxon>
        <taxon>Araceae</taxon>
        <taxon>Pothoideae</taxon>
        <taxon>Potheae</taxon>
        <taxon>Anthurium</taxon>
    </lineage>
</organism>
<feature type="transmembrane region" description="Helical" evidence="5">
    <location>
        <begin position="52"/>
        <end position="77"/>
    </location>
</feature>
<protein>
    <submittedName>
        <fullName evidence="6">Sodium-coupled monocarboxylate transporter 1</fullName>
    </submittedName>
</protein>
<evidence type="ECO:0000313" key="6">
    <source>
        <dbReference type="EMBL" id="JAT59684.1"/>
    </source>
</evidence>
<keyword evidence="3 5" id="KW-1133">Transmembrane helix</keyword>
<reference evidence="6" key="1">
    <citation type="submission" date="2015-07" db="EMBL/GenBank/DDBJ databases">
        <title>Transcriptome Assembly of Anthurium amnicola.</title>
        <authorList>
            <person name="Suzuki J."/>
        </authorList>
    </citation>
    <scope>NUCLEOTIDE SEQUENCE</scope>
</reference>
<dbReference type="GO" id="GO:0016020">
    <property type="term" value="C:membrane"/>
    <property type="evidence" value="ECO:0007669"/>
    <property type="project" value="UniProtKB-SubCell"/>
</dbReference>
<accession>A0A1D1YYH2</accession>
<proteinExistence type="predicted"/>
<keyword evidence="4 5" id="KW-0472">Membrane</keyword>
<keyword evidence="2 5" id="KW-0812">Transmembrane</keyword>